<dbReference type="GO" id="GO:0000166">
    <property type="term" value="F:nucleotide binding"/>
    <property type="evidence" value="ECO:0007669"/>
    <property type="project" value="InterPro"/>
</dbReference>
<feature type="domain" description="Gfo/Idh/MocA-like oxidoreductase N-terminal" evidence="3">
    <location>
        <begin position="7"/>
        <end position="124"/>
    </location>
</feature>
<feature type="domain" description="GFO/IDH/MocA-like oxidoreductase" evidence="4">
    <location>
        <begin position="134"/>
        <end position="249"/>
    </location>
</feature>
<reference evidence="5 6" key="1">
    <citation type="journal article" date="2014" name="Int. J. Syst. Evol. Microbiol.">
        <title>Complete genome sequence of Corynebacterium casei LMG S-19264T (=DSM 44701T), isolated from a smear-ripened cheese.</title>
        <authorList>
            <consortium name="US DOE Joint Genome Institute (JGI-PGF)"/>
            <person name="Walter F."/>
            <person name="Albersmeier A."/>
            <person name="Kalinowski J."/>
            <person name="Ruckert C."/>
        </authorList>
    </citation>
    <scope>NUCLEOTIDE SEQUENCE [LARGE SCALE GENOMIC DNA]</scope>
    <source>
        <strain evidence="5 6">KCTC 12285</strain>
    </source>
</reference>
<dbReference type="Gene3D" id="3.40.50.720">
    <property type="entry name" value="NAD(P)-binding Rossmann-like Domain"/>
    <property type="match status" value="1"/>
</dbReference>
<evidence type="ECO:0000259" key="4">
    <source>
        <dbReference type="Pfam" id="PF22725"/>
    </source>
</evidence>
<keyword evidence="6" id="KW-1185">Reference proteome</keyword>
<sequence>MHSKKHINWGILGCGKIAHKFSEDLKFVPNAKLYAVASRNLKKAQNFANAHNANCFYGNYKELVANPDIDVIYIATPHVFHYEHTLLCLHHKKAVLCEKPFAMNLSQVEEMITTAKKNNVFLMEALWTYFLPHYQYVLDIVTSKELGSIKKLKADFGFTTTFDPKSRIFNKKLGGGSLLDVGIYPLFAALSTIGYPEDIKASATIGKTGVDENCTIQLHYKNGVTASLFSTITKKTDTQAILEFENGSILINSRFHEPSSVTITKNGTSELIEFDVTTNGYNFEAIHVQEMLLDNRIESNIMSFEKSLQLINLLDAVREKIGLHYT</sequence>
<dbReference type="SUPFAM" id="SSF55347">
    <property type="entry name" value="Glyceraldehyde-3-phosphate dehydrogenase-like, C-terminal domain"/>
    <property type="match status" value="1"/>
</dbReference>
<evidence type="ECO:0000313" key="6">
    <source>
        <dbReference type="Proteomes" id="UP000601108"/>
    </source>
</evidence>
<dbReference type="InterPro" id="IPR036291">
    <property type="entry name" value="NAD(P)-bd_dom_sf"/>
</dbReference>
<dbReference type="InterPro" id="IPR050984">
    <property type="entry name" value="Gfo/Idh/MocA_domain"/>
</dbReference>
<dbReference type="PANTHER" id="PTHR22604:SF105">
    <property type="entry name" value="TRANS-1,2-DIHYDROBENZENE-1,2-DIOL DEHYDROGENASE"/>
    <property type="match status" value="1"/>
</dbReference>
<dbReference type="SUPFAM" id="SSF51735">
    <property type="entry name" value="NAD(P)-binding Rossmann-fold domains"/>
    <property type="match status" value="1"/>
</dbReference>
<dbReference type="InterPro" id="IPR000683">
    <property type="entry name" value="Gfo/Idh/MocA-like_OxRdtase_N"/>
</dbReference>
<evidence type="ECO:0000256" key="1">
    <source>
        <dbReference type="ARBA" id="ARBA00010928"/>
    </source>
</evidence>
<dbReference type="RefSeq" id="WP_027412751.1">
    <property type="nucleotide sequence ID" value="NZ_BMWS01000023.1"/>
</dbReference>
<dbReference type="Pfam" id="PF22725">
    <property type="entry name" value="GFO_IDH_MocA_C3"/>
    <property type="match status" value="1"/>
</dbReference>
<dbReference type="InterPro" id="IPR055170">
    <property type="entry name" value="GFO_IDH_MocA-like_dom"/>
</dbReference>
<protein>
    <submittedName>
        <fullName evidence="5">Dehydrogenase</fullName>
    </submittedName>
</protein>
<name>A0A918JXP0_9FLAO</name>
<gene>
    <name evidence="5" type="ORF">GCM10007384_30700</name>
</gene>
<dbReference type="GO" id="GO:0016491">
    <property type="term" value="F:oxidoreductase activity"/>
    <property type="evidence" value="ECO:0007669"/>
    <property type="project" value="UniProtKB-KW"/>
</dbReference>
<comment type="similarity">
    <text evidence="1">Belongs to the Gfo/Idh/MocA family.</text>
</comment>
<proteinExistence type="inferred from homology"/>
<dbReference type="Pfam" id="PF01408">
    <property type="entry name" value="GFO_IDH_MocA"/>
    <property type="match status" value="1"/>
</dbReference>
<keyword evidence="2" id="KW-0560">Oxidoreductase</keyword>
<dbReference type="Proteomes" id="UP000601108">
    <property type="component" value="Unassembled WGS sequence"/>
</dbReference>
<evidence type="ECO:0000313" key="5">
    <source>
        <dbReference type="EMBL" id="GGX27240.1"/>
    </source>
</evidence>
<dbReference type="EMBL" id="BMWS01000023">
    <property type="protein sequence ID" value="GGX27240.1"/>
    <property type="molecule type" value="Genomic_DNA"/>
</dbReference>
<dbReference type="PANTHER" id="PTHR22604">
    <property type="entry name" value="OXIDOREDUCTASES"/>
    <property type="match status" value="1"/>
</dbReference>
<comment type="caution">
    <text evidence="5">The sequence shown here is derived from an EMBL/GenBank/DDBJ whole genome shotgun (WGS) entry which is preliminary data.</text>
</comment>
<evidence type="ECO:0000259" key="3">
    <source>
        <dbReference type="Pfam" id="PF01408"/>
    </source>
</evidence>
<dbReference type="AlphaFoldDB" id="A0A918JXP0"/>
<dbReference type="Gene3D" id="3.30.360.10">
    <property type="entry name" value="Dihydrodipicolinate Reductase, domain 2"/>
    <property type="match status" value="1"/>
</dbReference>
<evidence type="ECO:0000256" key="2">
    <source>
        <dbReference type="ARBA" id="ARBA00023002"/>
    </source>
</evidence>
<accession>A0A918JXP0</accession>
<organism evidence="5 6">
    <name type="scientific">Aquimarina muelleri</name>
    <dbReference type="NCBI Taxonomy" id="279356"/>
    <lineage>
        <taxon>Bacteria</taxon>
        <taxon>Pseudomonadati</taxon>
        <taxon>Bacteroidota</taxon>
        <taxon>Flavobacteriia</taxon>
        <taxon>Flavobacteriales</taxon>
        <taxon>Flavobacteriaceae</taxon>
        <taxon>Aquimarina</taxon>
    </lineage>
</organism>